<comment type="caution">
    <text evidence="3">The sequence shown here is derived from an EMBL/GenBank/DDBJ whole genome shotgun (WGS) entry which is preliminary data.</text>
</comment>
<reference evidence="3" key="1">
    <citation type="submission" date="2021-05" db="EMBL/GenBank/DDBJ databases">
        <authorList>
            <person name="Stam R."/>
        </authorList>
    </citation>
    <scope>NUCLEOTIDE SEQUENCE</scope>
    <source>
        <strain evidence="3">CS162</strain>
    </source>
</reference>
<feature type="compositionally biased region" description="Basic and acidic residues" evidence="1">
    <location>
        <begin position="332"/>
        <end position="344"/>
    </location>
</feature>
<feature type="compositionally biased region" description="Basic and acidic residues" evidence="1">
    <location>
        <begin position="79"/>
        <end position="106"/>
    </location>
</feature>
<dbReference type="EMBL" id="CAJRGZ010000030">
    <property type="protein sequence ID" value="CAG5186186.1"/>
    <property type="molecule type" value="Genomic_DNA"/>
</dbReference>
<feature type="region of interest" description="Disordered" evidence="1">
    <location>
        <begin position="332"/>
        <end position="360"/>
    </location>
</feature>
<feature type="region of interest" description="Disordered" evidence="1">
    <location>
        <begin position="1"/>
        <end position="27"/>
    </location>
</feature>
<dbReference type="InterPro" id="IPR024436">
    <property type="entry name" value="DUF3824"/>
</dbReference>
<organism evidence="3 4">
    <name type="scientific">Alternaria atra</name>
    <dbReference type="NCBI Taxonomy" id="119953"/>
    <lineage>
        <taxon>Eukaryota</taxon>
        <taxon>Fungi</taxon>
        <taxon>Dikarya</taxon>
        <taxon>Ascomycota</taxon>
        <taxon>Pezizomycotina</taxon>
        <taxon>Dothideomycetes</taxon>
        <taxon>Pleosporomycetidae</taxon>
        <taxon>Pleosporales</taxon>
        <taxon>Pleosporineae</taxon>
        <taxon>Pleosporaceae</taxon>
        <taxon>Alternaria</taxon>
        <taxon>Alternaria sect. Ulocladioides</taxon>
    </lineage>
</organism>
<evidence type="ECO:0000313" key="3">
    <source>
        <dbReference type="EMBL" id="CAG5186186.1"/>
    </source>
</evidence>
<dbReference type="PANTHER" id="PTHR35487">
    <property type="entry name" value="DUF3824 DOMAIN-CONTAINING PROTEIN"/>
    <property type="match status" value="1"/>
</dbReference>
<feature type="compositionally biased region" description="Basic residues" evidence="1">
    <location>
        <begin position="464"/>
        <end position="478"/>
    </location>
</feature>
<evidence type="ECO:0000313" key="4">
    <source>
        <dbReference type="Proteomes" id="UP000676310"/>
    </source>
</evidence>
<evidence type="ECO:0000259" key="2">
    <source>
        <dbReference type="Pfam" id="PF12868"/>
    </source>
</evidence>
<dbReference type="Pfam" id="PF12868">
    <property type="entry name" value="DUF3824"/>
    <property type="match status" value="2"/>
</dbReference>
<feature type="compositionally biased region" description="Basic and acidic residues" evidence="1">
    <location>
        <begin position="1"/>
        <end position="15"/>
    </location>
</feature>
<feature type="compositionally biased region" description="Basic and acidic residues" evidence="1">
    <location>
        <begin position="564"/>
        <end position="585"/>
    </location>
</feature>
<dbReference type="AlphaFoldDB" id="A0A8J2N587"/>
<feature type="region of interest" description="Disordered" evidence="1">
    <location>
        <begin position="79"/>
        <end position="111"/>
    </location>
</feature>
<dbReference type="RefSeq" id="XP_043175089.1">
    <property type="nucleotide sequence ID" value="XM_043319154.1"/>
</dbReference>
<feature type="compositionally biased region" description="Low complexity" evidence="1">
    <location>
        <begin position="451"/>
        <end position="463"/>
    </location>
</feature>
<accession>A0A8J2N587</accession>
<keyword evidence="4" id="KW-1185">Reference proteome</keyword>
<proteinExistence type="predicted"/>
<gene>
    <name evidence="3" type="ORF">ALTATR162_LOCUS11512</name>
</gene>
<feature type="compositionally biased region" description="Basic residues" evidence="1">
    <location>
        <begin position="503"/>
        <end position="529"/>
    </location>
</feature>
<dbReference type="Proteomes" id="UP000676310">
    <property type="component" value="Unassembled WGS sequence"/>
</dbReference>
<name>A0A8J2N587_9PLEO</name>
<dbReference type="GeneID" id="67011793"/>
<feature type="domain" description="DUF3824" evidence="2">
    <location>
        <begin position="540"/>
        <end position="693"/>
    </location>
</feature>
<feature type="compositionally biased region" description="Basic residues" evidence="1">
    <location>
        <begin position="345"/>
        <end position="357"/>
    </location>
</feature>
<feature type="compositionally biased region" description="Basic and acidic residues" evidence="1">
    <location>
        <begin position="740"/>
        <end position="764"/>
    </location>
</feature>
<evidence type="ECO:0000256" key="1">
    <source>
        <dbReference type="SAM" id="MobiDB-lite"/>
    </source>
</evidence>
<feature type="region of interest" description="Disordered" evidence="1">
    <location>
        <begin position="391"/>
        <end position="484"/>
    </location>
</feature>
<sequence length="1117" mass="127316">MSVIYKRSERDREWDTTSARGSGAGYTTVRRYKVPDHSLEEDTYESEMRLVHRGRDDFDDRRSVKDYVIERHQEPAREVRHYHYAEREREVSPQRSEYRIQREYERSPSPARTEIRISRDYERDRDIFPREQQPYELEKYSRSTEYFRPEPIPQPPPQPIYIRNEAPQPMQMQMQPIIIREEAPQPIIIRERVQEPAYELVERTTEEDRQVARPRHEEDYYYERRVKEIDRGGRYDERYADEREYDHRWGDKNYYSDDDVYIHKEKDTWGGSETRTKRDVAAGALAGVAAGQIIRHHRKRKGEAAGGNIGNALGYGTLGAVSAVALDRFNNRDRSRSVSSDRGRGSRRGKSRHRSKSRVKELGTLAALAGVGALAYAAGQRNKNKVVKEETVTVIEDRHRSRSRHGGRSRSRKSRRRSRSVSAAGSDRGRSRSTSKHLDPEHRNNRAAQVGLATAAIAGLAARSRSKSRKRKGKRSPSRIRQGVPIAAAGVAGAAVTGLYEKRKAKKEARAASRSKSRSRSRSSRRRRSSSSSGGRSRSRSKSRARSVAETAAVAGVAGLAAHEAAKRRDRKKAEKEAERRREEDSAYSTSTYSPYDSPTPSTAHPNDSRFFPETNYFPPPPSAPVDHNPNNPYPPYNPADYPPPPSAYEPNHPSQFVNPPHEDLHLGNPYAPQHQQQHEPYYGQPRRGGDNVSASVPDHGGKEHYNFASARGPVDESRSPSPTPTEEKSVKFDLNPQEEPSRAPSREPSPDSEREHRHRDDHSHKRHRQRKDDDRSDITRESGRAPLSATTESPFPCTGGSIYFTAHTIDSLLFQNPDLYHDLYVYKCVTTVVFTADSGGEAANNTRVLELERGLEDAYKFMSDVSSVGADDTRFVSNLKEAAPRKALREVLILHNETNQYTAVANDTTVKVGEHTISASSLLGLSNVQILYLRLPQSEYFGRGYKAYSEESLERLYSADILHITTTDRKATYTVEDLKDIIATILRDRRANDIRVLNYFEILTADEKGDQLDHADRIVSAKLVMDVMKEEGIKGDIKVYASDSLRMLQNNLNTPDYIKKVDAFFEYAKYDPDMCQSLDDCGQRRQKLDISKTKYAEVDHVSEFLKREYYAERPSL</sequence>
<dbReference type="OrthoDB" id="3561737at2759"/>
<feature type="compositionally biased region" description="Basic and acidic residues" evidence="1">
    <location>
        <begin position="771"/>
        <end position="784"/>
    </location>
</feature>
<feature type="compositionally biased region" description="Low complexity" evidence="1">
    <location>
        <begin position="546"/>
        <end position="563"/>
    </location>
</feature>
<feature type="compositionally biased region" description="Low complexity" evidence="1">
    <location>
        <begin position="587"/>
        <end position="604"/>
    </location>
</feature>
<feature type="region of interest" description="Disordered" evidence="1">
    <location>
        <begin position="502"/>
        <end position="794"/>
    </location>
</feature>
<dbReference type="PANTHER" id="PTHR35487:SF1">
    <property type="entry name" value="DUF3824 DOMAIN-CONTAINING PROTEIN"/>
    <property type="match status" value="1"/>
</dbReference>
<protein>
    <recommendedName>
        <fullName evidence="2">DUF3824 domain-containing protein</fullName>
    </recommendedName>
</protein>
<feature type="compositionally biased region" description="Pro residues" evidence="1">
    <location>
        <begin position="632"/>
        <end position="648"/>
    </location>
</feature>
<feature type="compositionally biased region" description="Basic residues" evidence="1">
    <location>
        <begin position="400"/>
        <end position="419"/>
    </location>
</feature>
<feature type="domain" description="DUF3824" evidence="2">
    <location>
        <begin position="354"/>
        <end position="410"/>
    </location>
</feature>